<name>A0A914PAD3_9BILA</name>
<keyword evidence="1" id="KW-0732">Signal</keyword>
<keyword evidence="2" id="KW-1185">Reference proteome</keyword>
<organism evidence="2 3">
    <name type="scientific">Panagrolaimus davidi</name>
    <dbReference type="NCBI Taxonomy" id="227884"/>
    <lineage>
        <taxon>Eukaryota</taxon>
        <taxon>Metazoa</taxon>
        <taxon>Ecdysozoa</taxon>
        <taxon>Nematoda</taxon>
        <taxon>Chromadorea</taxon>
        <taxon>Rhabditida</taxon>
        <taxon>Tylenchina</taxon>
        <taxon>Panagrolaimomorpha</taxon>
        <taxon>Panagrolaimoidea</taxon>
        <taxon>Panagrolaimidae</taxon>
        <taxon>Panagrolaimus</taxon>
    </lineage>
</organism>
<reference evidence="3" key="1">
    <citation type="submission" date="2022-11" db="UniProtKB">
        <authorList>
            <consortium name="WormBaseParasite"/>
        </authorList>
    </citation>
    <scope>IDENTIFICATION</scope>
</reference>
<accession>A0A914PAD3</accession>
<feature type="chain" id="PRO_5036719030" evidence="1">
    <location>
        <begin position="21"/>
        <end position="100"/>
    </location>
</feature>
<evidence type="ECO:0000313" key="3">
    <source>
        <dbReference type="WBParaSite" id="PDA_v2.g12248.t1"/>
    </source>
</evidence>
<dbReference type="WBParaSite" id="PDA_v2.g12248.t1">
    <property type="protein sequence ID" value="PDA_v2.g12248.t1"/>
    <property type="gene ID" value="PDA_v2.g12248"/>
</dbReference>
<protein>
    <submittedName>
        <fullName evidence="3">Uncharacterized protein</fullName>
    </submittedName>
</protein>
<dbReference type="AlphaFoldDB" id="A0A914PAD3"/>
<sequence>MKAFIFSLFVFAVFILIVNGEFESEIDFGDLIKSRNDLVKNINKSNEPTQNEKIRSKREVPWHWCGKRLEKKIAEVCPSCFDSPSLKIKRSIGDYEPGNL</sequence>
<dbReference type="Proteomes" id="UP000887578">
    <property type="component" value="Unplaced"/>
</dbReference>
<feature type="signal peptide" evidence="1">
    <location>
        <begin position="1"/>
        <end position="20"/>
    </location>
</feature>
<evidence type="ECO:0000313" key="2">
    <source>
        <dbReference type="Proteomes" id="UP000887578"/>
    </source>
</evidence>
<evidence type="ECO:0000256" key="1">
    <source>
        <dbReference type="SAM" id="SignalP"/>
    </source>
</evidence>
<proteinExistence type="predicted"/>